<reference evidence="1 2" key="1">
    <citation type="submission" date="2015-01" db="EMBL/GenBank/DDBJ databases">
        <title>Evolution of Trichinella species and genotypes.</title>
        <authorList>
            <person name="Korhonen P.K."/>
            <person name="Edoardo P."/>
            <person name="Giuseppe L.R."/>
            <person name="Gasser R.B."/>
        </authorList>
    </citation>
    <scope>NUCLEOTIDE SEQUENCE [LARGE SCALE GENOMIC DNA]</scope>
    <source>
        <strain evidence="1">ISS588</strain>
    </source>
</reference>
<proteinExistence type="predicted"/>
<dbReference type="Proteomes" id="UP000054805">
    <property type="component" value="Unassembled WGS sequence"/>
</dbReference>
<sequence length="55" mass="6320">MLRLRADLNMAGYRWMAQSPLGVNETQLKMDVYKGLQNSNSTTKTETLSPRMRCI</sequence>
<protein>
    <submittedName>
        <fullName evidence="1">Uncharacterized protein</fullName>
    </submittedName>
</protein>
<dbReference type="AlphaFoldDB" id="A0A0V1GCT4"/>
<name>A0A0V1GCT4_TRIPS</name>
<evidence type="ECO:0000313" key="2">
    <source>
        <dbReference type="Proteomes" id="UP000054805"/>
    </source>
</evidence>
<keyword evidence="2" id="KW-1185">Reference proteome</keyword>
<gene>
    <name evidence="1" type="ORF">T4B_3950</name>
</gene>
<evidence type="ECO:0000313" key="1">
    <source>
        <dbReference type="EMBL" id="KRY95427.1"/>
    </source>
</evidence>
<organism evidence="1 2">
    <name type="scientific">Trichinella pseudospiralis</name>
    <name type="common">Parasitic roundworm</name>
    <dbReference type="NCBI Taxonomy" id="6337"/>
    <lineage>
        <taxon>Eukaryota</taxon>
        <taxon>Metazoa</taxon>
        <taxon>Ecdysozoa</taxon>
        <taxon>Nematoda</taxon>
        <taxon>Enoplea</taxon>
        <taxon>Dorylaimia</taxon>
        <taxon>Trichinellida</taxon>
        <taxon>Trichinellidae</taxon>
        <taxon>Trichinella</taxon>
    </lineage>
</organism>
<accession>A0A0V1GCT4</accession>
<comment type="caution">
    <text evidence="1">The sequence shown here is derived from an EMBL/GenBank/DDBJ whole genome shotgun (WGS) entry which is preliminary data.</text>
</comment>
<dbReference type="EMBL" id="JYDS01004164">
    <property type="protein sequence ID" value="KRY95427.1"/>
    <property type="molecule type" value="Genomic_DNA"/>
</dbReference>